<proteinExistence type="predicted"/>
<keyword evidence="2" id="KW-1185">Reference proteome</keyword>
<dbReference type="AlphaFoldDB" id="A0AAV5U8L4"/>
<dbReference type="Proteomes" id="UP001432027">
    <property type="component" value="Unassembled WGS sequence"/>
</dbReference>
<protein>
    <submittedName>
        <fullName evidence="1">Uncharacterized protein</fullName>
    </submittedName>
</protein>
<evidence type="ECO:0000313" key="2">
    <source>
        <dbReference type="Proteomes" id="UP001432027"/>
    </source>
</evidence>
<dbReference type="EMBL" id="BTSX01000006">
    <property type="protein sequence ID" value="GMT02897.1"/>
    <property type="molecule type" value="Genomic_DNA"/>
</dbReference>
<accession>A0AAV5U8L4</accession>
<comment type="caution">
    <text evidence="1">The sequence shown here is derived from an EMBL/GenBank/DDBJ whole genome shotgun (WGS) entry which is preliminary data.</text>
</comment>
<gene>
    <name evidence="1" type="ORF">PENTCL1PPCAC_25071</name>
</gene>
<name>A0AAV5U8L4_9BILA</name>
<evidence type="ECO:0000313" key="1">
    <source>
        <dbReference type="EMBL" id="GMT02897.1"/>
    </source>
</evidence>
<reference evidence="1" key="1">
    <citation type="submission" date="2023-10" db="EMBL/GenBank/DDBJ databases">
        <title>Genome assembly of Pristionchus species.</title>
        <authorList>
            <person name="Yoshida K."/>
            <person name="Sommer R.J."/>
        </authorList>
    </citation>
    <scope>NUCLEOTIDE SEQUENCE</scope>
    <source>
        <strain evidence="1">RS0144</strain>
    </source>
</reference>
<organism evidence="1 2">
    <name type="scientific">Pristionchus entomophagus</name>
    <dbReference type="NCBI Taxonomy" id="358040"/>
    <lineage>
        <taxon>Eukaryota</taxon>
        <taxon>Metazoa</taxon>
        <taxon>Ecdysozoa</taxon>
        <taxon>Nematoda</taxon>
        <taxon>Chromadorea</taxon>
        <taxon>Rhabditida</taxon>
        <taxon>Rhabditina</taxon>
        <taxon>Diplogasteromorpha</taxon>
        <taxon>Diplogasteroidea</taxon>
        <taxon>Neodiplogasteridae</taxon>
        <taxon>Pristionchus</taxon>
    </lineage>
</organism>
<feature type="non-terminal residue" evidence="1">
    <location>
        <position position="1"/>
    </location>
</feature>
<sequence length="188" mass="20999">PLVEEDIKNPLEDAFISGFEYEWNGGKRVFNLVYEYHAYANGCPAITGHIKEIDANEVKLIVYDLAENGEGEEGSQESEEVEEEEGGGVSLRVRINVAGVGEVRLHVAVNDPLVYPRAIKMVEKGELLRELKADTWQTGESLVANLVELFSGLLEGEVAEAYEKSGMEGEEEDVEEWDANWCNNLLFF</sequence>